<evidence type="ECO:0000256" key="3">
    <source>
        <dbReference type="ARBA" id="ARBA00022475"/>
    </source>
</evidence>
<feature type="transmembrane region" description="Helical" evidence="7">
    <location>
        <begin position="58"/>
        <end position="78"/>
    </location>
</feature>
<dbReference type="PANTHER" id="PTHR43163">
    <property type="entry name" value="DIPEPTIDE TRANSPORT SYSTEM PERMEASE PROTEIN DPPB-RELATED"/>
    <property type="match status" value="1"/>
</dbReference>
<keyword evidence="3" id="KW-1003">Cell membrane</keyword>
<keyword evidence="4 7" id="KW-0812">Transmembrane</keyword>
<keyword evidence="10" id="KW-1185">Reference proteome</keyword>
<proteinExistence type="inferred from homology"/>
<sequence length="271" mass="27941">MAVGAVLGAAALLFLLLDILPGAGGTDRPAWVRFLGLFTGDTGAPNTLGERLAVTLPLALLALVIAGAVGTGLGLAAGRYRGMVDGLVRALSGVLALLPPFWLGMLLALLFAALLKLLPASGFVPWSNLPGALASLLLPALALGLPYAGQLALRIRRDLGSVAEDDVQRLRAQGVAASAARWKLGLAGALPELPQAMARIFGALLIGAALVESVFFLPGLGRQILGAAEQHDLGLLRGGLLLLIMVAACGMLLLALLRVLVDPALRAEWRR</sequence>
<feature type="transmembrane region" description="Helical" evidence="7">
    <location>
        <begin position="240"/>
        <end position="261"/>
    </location>
</feature>
<dbReference type="SUPFAM" id="SSF161098">
    <property type="entry name" value="MetI-like"/>
    <property type="match status" value="1"/>
</dbReference>
<comment type="caution">
    <text evidence="9">The sequence shown here is derived from an EMBL/GenBank/DDBJ whole genome shotgun (WGS) entry which is preliminary data.</text>
</comment>
<dbReference type="Gene3D" id="1.10.3720.10">
    <property type="entry name" value="MetI-like"/>
    <property type="match status" value="1"/>
</dbReference>
<comment type="subcellular location">
    <subcellularLocation>
        <location evidence="1 7">Cell membrane</location>
        <topology evidence="1 7">Multi-pass membrane protein</topology>
    </subcellularLocation>
</comment>
<dbReference type="Pfam" id="PF00528">
    <property type="entry name" value="BPD_transp_1"/>
    <property type="match status" value="1"/>
</dbReference>
<dbReference type="Proteomes" id="UP000095463">
    <property type="component" value="Unassembled WGS sequence"/>
</dbReference>
<comment type="similarity">
    <text evidence="7">Belongs to the binding-protein-dependent transport system permease family.</text>
</comment>
<dbReference type="EMBL" id="LAJE02000086">
    <property type="protein sequence ID" value="OEO32176.1"/>
    <property type="molecule type" value="Genomic_DNA"/>
</dbReference>
<reference evidence="9 10" key="1">
    <citation type="journal article" date="2015" name="Genome Announc.">
        <title>Genome Assemblies of Three Soil-Associated Devosia species: D. insulae, D. limi, and D. soli.</title>
        <authorList>
            <person name="Hassan Y.I."/>
            <person name="Lepp D."/>
            <person name="Zhou T."/>
        </authorList>
    </citation>
    <scope>NUCLEOTIDE SEQUENCE [LARGE SCALE GENOMIC DNA]</scope>
    <source>
        <strain evidence="9 10">DS-56</strain>
    </source>
</reference>
<feature type="transmembrane region" description="Helical" evidence="7">
    <location>
        <begin position="90"/>
        <end position="115"/>
    </location>
</feature>
<dbReference type="GO" id="GO:0005886">
    <property type="term" value="C:plasma membrane"/>
    <property type="evidence" value="ECO:0007669"/>
    <property type="project" value="UniProtKB-SubCell"/>
</dbReference>
<dbReference type="InterPro" id="IPR035906">
    <property type="entry name" value="MetI-like_sf"/>
</dbReference>
<evidence type="ECO:0000256" key="4">
    <source>
        <dbReference type="ARBA" id="ARBA00022692"/>
    </source>
</evidence>
<evidence type="ECO:0000256" key="5">
    <source>
        <dbReference type="ARBA" id="ARBA00022989"/>
    </source>
</evidence>
<keyword evidence="6 7" id="KW-0472">Membrane</keyword>
<gene>
    <name evidence="9" type="ORF">VW23_012915</name>
</gene>
<accession>A0A1E5XUB3</accession>
<evidence type="ECO:0000256" key="1">
    <source>
        <dbReference type="ARBA" id="ARBA00004651"/>
    </source>
</evidence>
<evidence type="ECO:0000256" key="7">
    <source>
        <dbReference type="RuleBase" id="RU363032"/>
    </source>
</evidence>
<dbReference type="CDD" id="cd06261">
    <property type="entry name" value="TM_PBP2"/>
    <property type="match status" value="1"/>
</dbReference>
<keyword evidence="2 7" id="KW-0813">Transport</keyword>
<evidence type="ECO:0000313" key="10">
    <source>
        <dbReference type="Proteomes" id="UP000095463"/>
    </source>
</evidence>
<protein>
    <recommendedName>
        <fullName evidence="8">ABC transmembrane type-1 domain-containing protein</fullName>
    </recommendedName>
</protein>
<evidence type="ECO:0000256" key="6">
    <source>
        <dbReference type="ARBA" id="ARBA00023136"/>
    </source>
</evidence>
<feature type="transmembrane region" description="Helical" evidence="7">
    <location>
        <begin position="200"/>
        <end position="220"/>
    </location>
</feature>
<name>A0A1E5XUB3_9HYPH</name>
<dbReference type="InterPro" id="IPR000515">
    <property type="entry name" value="MetI-like"/>
</dbReference>
<dbReference type="PROSITE" id="PS50928">
    <property type="entry name" value="ABC_TM1"/>
    <property type="match status" value="1"/>
</dbReference>
<dbReference type="AlphaFoldDB" id="A0A1E5XUB3"/>
<feature type="transmembrane region" description="Helical" evidence="7">
    <location>
        <begin position="127"/>
        <end position="148"/>
    </location>
</feature>
<evidence type="ECO:0000256" key="2">
    <source>
        <dbReference type="ARBA" id="ARBA00022448"/>
    </source>
</evidence>
<keyword evidence="5 7" id="KW-1133">Transmembrane helix</keyword>
<dbReference type="PANTHER" id="PTHR43163:SF6">
    <property type="entry name" value="DIPEPTIDE TRANSPORT SYSTEM PERMEASE PROTEIN DPPB-RELATED"/>
    <property type="match status" value="1"/>
</dbReference>
<evidence type="ECO:0000313" key="9">
    <source>
        <dbReference type="EMBL" id="OEO32176.1"/>
    </source>
</evidence>
<dbReference type="GO" id="GO:0055085">
    <property type="term" value="P:transmembrane transport"/>
    <property type="evidence" value="ECO:0007669"/>
    <property type="project" value="InterPro"/>
</dbReference>
<evidence type="ECO:0000259" key="8">
    <source>
        <dbReference type="PROSITE" id="PS50928"/>
    </source>
</evidence>
<feature type="domain" description="ABC transmembrane type-1" evidence="8">
    <location>
        <begin position="52"/>
        <end position="253"/>
    </location>
</feature>
<organism evidence="9 10">
    <name type="scientific">Devosia insulae DS-56</name>
    <dbReference type="NCBI Taxonomy" id="1116389"/>
    <lineage>
        <taxon>Bacteria</taxon>
        <taxon>Pseudomonadati</taxon>
        <taxon>Pseudomonadota</taxon>
        <taxon>Alphaproteobacteria</taxon>
        <taxon>Hyphomicrobiales</taxon>
        <taxon>Devosiaceae</taxon>
        <taxon>Devosia</taxon>
    </lineage>
</organism>